<keyword evidence="3" id="KW-0347">Helicase</keyword>
<dbReference type="PANTHER" id="PTHR43788:SF8">
    <property type="entry name" value="DNA-BINDING PROTEIN SMUBP-2"/>
    <property type="match status" value="1"/>
</dbReference>
<evidence type="ECO:0000313" key="6">
    <source>
        <dbReference type="EMBL" id="CAI5441195.1"/>
    </source>
</evidence>
<dbReference type="SUPFAM" id="SSF52540">
    <property type="entry name" value="P-loop containing nucleoside triphosphate hydrolases"/>
    <property type="match status" value="1"/>
</dbReference>
<dbReference type="CDD" id="cd18808">
    <property type="entry name" value="SF1_C_Upf1"/>
    <property type="match status" value="1"/>
</dbReference>
<dbReference type="InterPro" id="IPR027417">
    <property type="entry name" value="P-loop_NTPase"/>
</dbReference>
<keyword evidence="2" id="KW-0378">Hydrolase</keyword>
<dbReference type="PANTHER" id="PTHR43788">
    <property type="entry name" value="DNA2/NAM7 HELICASE FAMILY MEMBER"/>
    <property type="match status" value="1"/>
</dbReference>
<name>A0A9P1IAJ1_9PELO</name>
<evidence type="ECO:0000259" key="5">
    <source>
        <dbReference type="Pfam" id="PF13087"/>
    </source>
</evidence>
<evidence type="ECO:0000313" key="7">
    <source>
        <dbReference type="Proteomes" id="UP001152747"/>
    </source>
</evidence>
<keyword evidence="1" id="KW-0547">Nucleotide-binding</keyword>
<keyword evidence="7" id="KW-1185">Reference proteome</keyword>
<proteinExistence type="predicted"/>
<evidence type="ECO:0000256" key="2">
    <source>
        <dbReference type="ARBA" id="ARBA00022801"/>
    </source>
</evidence>
<dbReference type="Gene3D" id="3.40.50.300">
    <property type="entry name" value="P-loop containing nucleotide triphosphate hydrolases"/>
    <property type="match status" value="1"/>
</dbReference>
<keyword evidence="4" id="KW-0067">ATP-binding</keyword>
<dbReference type="InterPro" id="IPR050534">
    <property type="entry name" value="Coronavir_polyprotein_1ab"/>
</dbReference>
<comment type="caution">
    <text evidence="6">The sequence shown here is derived from an EMBL/GenBank/DDBJ whole genome shotgun (WGS) entry which is preliminary data.</text>
</comment>
<dbReference type="OrthoDB" id="5871723at2759"/>
<dbReference type="Proteomes" id="UP001152747">
    <property type="component" value="Unassembled WGS sequence"/>
</dbReference>
<sequence>MSAYRRQVDYIQQHYNLPIEVNTIDSYQGREKRVIIWTITWTNNSSKKSELLRDERRVNVALTRGKQKLIIIGCRKSCDEIPILYELNKLIKEKNGFVKIEI</sequence>
<dbReference type="AlphaFoldDB" id="A0A9P1IAJ1"/>
<evidence type="ECO:0000256" key="3">
    <source>
        <dbReference type="ARBA" id="ARBA00022806"/>
    </source>
</evidence>
<dbReference type="GO" id="GO:0043139">
    <property type="term" value="F:5'-3' DNA helicase activity"/>
    <property type="evidence" value="ECO:0007669"/>
    <property type="project" value="TreeGrafter"/>
</dbReference>
<gene>
    <name evidence="6" type="ORF">CAMP_LOCUS3832</name>
</gene>
<reference evidence="6" key="1">
    <citation type="submission" date="2022-11" db="EMBL/GenBank/DDBJ databases">
        <authorList>
            <person name="Kikuchi T."/>
        </authorList>
    </citation>
    <scope>NUCLEOTIDE SEQUENCE</scope>
    <source>
        <strain evidence="6">PS1010</strain>
    </source>
</reference>
<evidence type="ECO:0000256" key="4">
    <source>
        <dbReference type="ARBA" id="ARBA00022840"/>
    </source>
</evidence>
<evidence type="ECO:0000256" key="1">
    <source>
        <dbReference type="ARBA" id="ARBA00022741"/>
    </source>
</evidence>
<dbReference type="InterPro" id="IPR047187">
    <property type="entry name" value="SF1_C_Upf1"/>
</dbReference>
<feature type="domain" description="DNA2/NAM7 helicase-like C-terminal" evidence="5">
    <location>
        <begin position="1"/>
        <end position="75"/>
    </location>
</feature>
<dbReference type="InterPro" id="IPR041679">
    <property type="entry name" value="DNA2/NAM7-like_C"/>
</dbReference>
<dbReference type="GO" id="GO:0016787">
    <property type="term" value="F:hydrolase activity"/>
    <property type="evidence" value="ECO:0007669"/>
    <property type="project" value="UniProtKB-KW"/>
</dbReference>
<protein>
    <recommendedName>
        <fullName evidence="5">DNA2/NAM7 helicase-like C-terminal domain-containing protein</fullName>
    </recommendedName>
</protein>
<dbReference type="Pfam" id="PF13087">
    <property type="entry name" value="AAA_12"/>
    <property type="match status" value="1"/>
</dbReference>
<organism evidence="6 7">
    <name type="scientific">Caenorhabditis angaria</name>
    <dbReference type="NCBI Taxonomy" id="860376"/>
    <lineage>
        <taxon>Eukaryota</taxon>
        <taxon>Metazoa</taxon>
        <taxon>Ecdysozoa</taxon>
        <taxon>Nematoda</taxon>
        <taxon>Chromadorea</taxon>
        <taxon>Rhabditida</taxon>
        <taxon>Rhabditina</taxon>
        <taxon>Rhabditomorpha</taxon>
        <taxon>Rhabditoidea</taxon>
        <taxon>Rhabditidae</taxon>
        <taxon>Peloderinae</taxon>
        <taxon>Caenorhabditis</taxon>
    </lineage>
</organism>
<accession>A0A9P1IAJ1</accession>
<dbReference type="EMBL" id="CANHGI010000002">
    <property type="protein sequence ID" value="CAI5441195.1"/>
    <property type="molecule type" value="Genomic_DNA"/>
</dbReference>
<dbReference type="GO" id="GO:0005524">
    <property type="term" value="F:ATP binding"/>
    <property type="evidence" value="ECO:0007669"/>
    <property type="project" value="UniProtKB-KW"/>
</dbReference>